<comment type="caution">
    <text evidence="10">The sequence shown here is derived from an EMBL/GenBank/DDBJ whole genome shotgun (WGS) entry which is preliminary data.</text>
</comment>
<dbReference type="InterPro" id="IPR036874">
    <property type="entry name" value="Carbonic_anhydrase_sf"/>
</dbReference>
<comment type="cofactor">
    <cofactor evidence="7">
        <name>Zn(2+)</name>
        <dbReference type="ChEBI" id="CHEBI:29105"/>
    </cofactor>
    <text evidence="7">Binds 1 zinc ion per subunit.</text>
</comment>
<evidence type="ECO:0000313" key="10">
    <source>
        <dbReference type="EMBL" id="KAG8461321.1"/>
    </source>
</evidence>
<keyword evidence="4 7" id="KW-0862">Zinc</keyword>
<protein>
    <recommendedName>
        <fullName evidence="2 8">Carbonic anhydrase</fullName>
        <ecNumber evidence="2 8">4.2.1.1</ecNumber>
    </recommendedName>
    <alternativeName>
        <fullName evidence="8">Carbonate dehydratase</fullName>
    </alternativeName>
</protein>
<reference evidence="10" key="1">
    <citation type="submission" date="2021-05" db="EMBL/GenBank/DDBJ databases">
        <title>The genome of the haptophyte Pavlova lutheri (Diacronema luteri, Pavlovales) - a model for lipid biosynthesis in eukaryotic algae.</title>
        <authorList>
            <person name="Hulatt C.J."/>
            <person name="Posewitz M.C."/>
        </authorList>
    </citation>
    <scope>NUCLEOTIDE SEQUENCE</scope>
    <source>
        <strain evidence="10">NIVA-4/92</strain>
    </source>
</reference>
<dbReference type="SUPFAM" id="SSF53056">
    <property type="entry name" value="beta-carbonic anhydrase, cab"/>
    <property type="match status" value="1"/>
</dbReference>
<dbReference type="OrthoDB" id="10248475at2759"/>
<keyword evidence="11" id="KW-1185">Reference proteome</keyword>
<feature type="binding site" evidence="7">
    <location>
        <position position="98"/>
    </location>
    <ligand>
        <name>Zn(2+)</name>
        <dbReference type="ChEBI" id="CHEBI:29105"/>
    </ligand>
</feature>
<evidence type="ECO:0000256" key="1">
    <source>
        <dbReference type="ARBA" id="ARBA00006217"/>
    </source>
</evidence>
<dbReference type="Gene3D" id="3.40.1050.10">
    <property type="entry name" value="Carbonic anhydrase"/>
    <property type="match status" value="1"/>
</dbReference>
<comment type="catalytic activity">
    <reaction evidence="6 8">
        <text>hydrogencarbonate + H(+) = CO2 + H2O</text>
        <dbReference type="Rhea" id="RHEA:10748"/>
        <dbReference type="ChEBI" id="CHEBI:15377"/>
        <dbReference type="ChEBI" id="CHEBI:15378"/>
        <dbReference type="ChEBI" id="CHEBI:16526"/>
        <dbReference type="ChEBI" id="CHEBI:17544"/>
        <dbReference type="EC" id="4.2.1.1"/>
    </reaction>
</comment>
<dbReference type="GO" id="GO:0008270">
    <property type="term" value="F:zinc ion binding"/>
    <property type="evidence" value="ECO:0007669"/>
    <property type="project" value="UniProtKB-UniRule"/>
</dbReference>
<feature type="signal peptide" evidence="9">
    <location>
        <begin position="1"/>
        <end position="20"/>
    </location>
</feature>
<feature type="binding site" evidence="7">
    <location>
        <position position="152"/>
    </location>
    <ligand>
        <name>Zn(2+)</name>
        <dbReference type="ChEBI" id="CHEBI:29105"/>
    </ligand>
</feature>
<dbReference type="Proteomes" id="UP000751190">
    <property type="component" value="Unassembled WGS sequence"/>
</dbReference>
<comment type="function">
    <text evidence="8">Reversible hydration of carbon dioxide.</text>
</comment>
<keyword evidence="3 7" id="KW-0479">Metal-binding</keyword>
<dbReference type="EC" id="4.2.1.1" evidence="2 8"/>
<evidence type="ECO:0000256" key="8">
    <source>
        <dbReference type="RuleBase" id="RU003956"/>
    </source>
</evidence>
<feature type="binding site" evidence="7">
    <location>
        <position position="155"/>
    </location>
    <ligand>
        <name>Zn(2+)</name>
        <dbReference type="ChEBI" id="CHEBI:29105"/>
    </ligand>
</feature>
<name>A0A8J5X597_DIALT</name>
<evidence type="ECO:0000256" key="5">
    <source>
        <dbReference type="ARBA" id="ARBA00023239"/>
    </source>
</evidence>
<evidence type="ECO:0000256" key="3">
    <source>
        <dbReference type="ARBA" id="ARBA00022723"/>
    </source>
</evidence>
<dbReference type="SMART" id="SM00947">
    <property type="entry name" value="Pro_CA"/>
    <property type="match status" value="1"/>
</dbReference>
<dbReference type="Pfam" id="PF00484">
    <property type="entry name" value="Pro_CA"/>
    <property type="match status" value="1"/>
</dbReference>
<proteinExistence type="inferred from homology"/>
<comment type="similarity">
    <text evidence="1 8">Belongs to the beta-class carbonic anhydrase family.</text>
</comment>
<keyword evidence="5 8" id="KW-0456">Lyase</keyword>
<evidence type="ECO:0000256" key="2">
    <source>
        <dbReference type="ARBA" id="ARBA00012925"/>
    </source>
</evidence>
<organism evidence="10 11">
    <name type="scientific">Diacronema lutheri</name>
    <name type="common">Unicellular marine alga</name>
    <name type="synonym">Monochrysis lutheri</name>
    <dbReference type="NCBI Taxonomy" id="2081491"/>
    <lineage>
        <taxon>Eukaryota</taxon>
        <taxon>Haptista</taxon>
        <taxon>Haptophyta</taxon>
        <taxon>Pavlovophyceae</taxon>
        <taxon>Pavlovales</taxon>
        <taxon>Pavlovaceae</taxon>
        <taxon>Diacronema</taxon>
    </lineage>
</organism>
<dbReference type="CDD" id="cd00883">
    <property type="entry name" value="beta_CA_cladeA"/>
    <property type="match status" value="1"/>
</dbReference>
<sequence>MLLALVLSLGLSLPQRPIRAAAWTSRPAPSPVMGPTSGDPIRKMDFKPVPRPPARGGSPMPQLLAQNKRWAAEVAKTPGLFDRLRQHQPKYLWIGCSDARVPSNQLLGLGPGEVFVQRNIANLVVNVDTNLMSVIQYAVDVLKVSDIIVCGHYECGGVRAAMTNTNHGSPLENWLRNIRDVVRLHAHELKAIADPEARYRRLVELNAMEQTLNVYKTHCVQRARAASASDTAQQHVVPRVHAVVYDPLGLELKELDVDLEIEDYEEVYKLYPTAEAAMHHKTGSEGARPEYFV</sequence>
<dbReference type="GO" id="GO:0015976">
    <property type="term" value="P:carbon utilization"/>
    <property type="evidence" value="ECO:0007669"/>
    <property type="project" value="InterPro"/>
</dbReference>
<evidence type="ECO:0000313" key="11">
    <source>
        <dbReference type="Proteomes" id="UP000751190"/>
    </source>
</evidence>
<feature type="binding site" evidence="7">
    <location>
        <position position="96"/>
    </location>
    <ligand>
        <name>Zn(2+)</name>
        <dbReference type="ChEBI" id="CHEBI:29105"/>
    </ligand>
</feature>
<keyword evidence="9" id="KW-0732">Signal</keyword>
<evidence type="ECO:0000256" key="4">
    <source>
        <dbReference type="ARBA" id="ARBA00022833"/>
    </source>
</evidence>
<dbReference type="PROSITE" id="PS00705">
    <property type="entry name" value="PROK_CO2_ANHYDRASE_2"/>
    <property type="match status" value="1"/>
</dbReference>
<feature type="chain" id="PRO_5035322409" description="Carbonic anhydrase" evidence="9">
    <location>
        <begin position="21"/>
        <end position="293"/>
    </location>
</feature>
<dbReference type="EMBL" id="JAGTXO010000026">
    <property type="protein sequence ID" value="KAG8461321.1"/>
    <property type="molecule type" value="Genomic_DNA"/>
</dbReference>
<dbReference type="InterPro" id="IPR001765">
    <property type="entry name" value="Carbonic_anhydrase"/>
</dbReference>
<dbReference type="GO" id="GO:0004089">
    <property type="term" value="F:carbonate dehydratase activity"/>
    <property type="evidence" value="ECO:0007669"/>
    <property type="project" value="UniProtKB-UniRule"/>
</dbReference>
<accession>A0A8J5X597</accession>
<dbReference type="AlphaFoldDB" id="A0A8J5X597"/>
<evidence type="ECO:0000256" key="7">
    <source>
        <dbReference type="PIRSR" id="PIRSR601765-1"/>
    </source>
</evidence>
<dbReference type="PANTHER" id="PTHR11002:SF76">
    <property type="entry name" value="CARBONIC ANHYDRASE"/>
    <property type="match status" value="1"/>
</dbReference>
<dbReference type="PANTHER" id="PTHR11002">
    <property type="entry name" value="CARBONIC ANHYDRASE"/>
    <property type="match status" value="1"/>
</dbReference>
<evidence type="ECO:0000256" key="9">
    <source>
        <dbReference type="SAM" id="SignalP"/>
    </source>
</evidence>
<dbReference type="InterPro" id="IPR015892">
    <property type="entry name" value="Carbonic_anhydrase_CS"/>
</dbReference>
<evidence type="ECO:0000256" key="6">
    <source>
        <dbReference type="ARBA" id="ARBA00048348"/>
    </source>
</evidence>
<gene>
    <name evidence="10" type="ORF">KFE25_010508</name>
</gene>